<accession>A0ABV1SL00</accession>
<reference evidence="1 2" key="2">
    <citation type="submission" date="2024-06" db="EMBL/GenBank/DDBJ databases">
        <title>Thioclava kandeliae sp. nov. from a rhizosphere soil sample of Kandelia candel in a mangrove.</title>
        <authorList>
            <person name="Mu T."/>
        </authorList>
    </citation>
    <scope>NUCLEOTIDE SEQUENCE [LARGE SCALE GENOMIC DNA]</scope>
    <source>
        <strain evidence="1 2">CPCC 100088</strain>
    </source>
</reference>
<comment type="caution">
    <text evidence="1">The sequence shown here is derived from an EMBL/GenBank/DDBJ whole genome shotgun (WGS) entry which is preliminary data.</text>
</comment>
<name>A0ABV1SL00_9RHOB</name>
<keyword evidence="2" id="KW-1185">Reference proteome</keyword>
<gene>
    <name evidence="1" type="ORF">VSX56_17545</name>
</gene>
<evidence type="ECO:0000313" key="2">
    <source>
        <dbReference type="Proteomes" id="UP001438953"/>
    </source>
</evidence>
<dbReference type="RefSeq" id="WP_339114780.1">
    <property type="nucleotide sequence ID" value="NZ_JAYWLC010000021.1"/>
</dbReference>
<reference evidence="1 2" key="1">
    <citation type="submission" date="2024-01" db="EMBL/GenBank/DDBJ databases">
        <authorList>
            <person name="Deng Y."/>
            <person name="Su J."/>
        </authorList>
    </citation>
    <scope>NUCLEOTIDE SEQUENCE [LARGE SCALE GENOMIC DNA]</scope>
    <source>
        <strain evidence="1 2">CPCC 100088</strain>
    </source>
</reference>
<dbReference type="EMBL" id="JAYWLC010000021">
    <property type="protein sequence ID" value="MER5173572.1"/>
    <property type="molecule type" value="Genomic_DNA"/>
</dbReference>
<sequence>MFAVYRDIQATIAHDGRNGNRAGRYIPENIDFGDIQTGVLNLLDIFKNLYGHKERLITTV</sequence>
<protein>
    <submittedName>
        <fullName evidence="1">Uncharacterized protein</fullName>
    </submittedName>
</protein>
<dbReference type="Proteomes" id="UP001438953">
    <property type="component" value="Unassembled WGS sequence"/>
</dbReference>
<organism evidence="1 2">
    <name type="scientific">Thioclava kandeliae</name>
    <dbReference type="NCBI Taxonomy" id="3070818"/>
    <lineage>
        <taxon>Bacteria</taxon>
        <taxon>Pseudomonadati</taxon>
        <taxon>Pseudomonadota</taxon>
        <taxon>Alphaproteobacteria</taxon>
        <taxon>Rhodobacterales</taxon>
        <taxon>Paracoccaceae</taxon>
        <taxon>Thioclava</taxon>
    </lineage>
</organism>
<evidence type="ECO:0000313" key="1">
    <source>
        <dbReference type="EMBL" id="MER5173572.1"/>
    </source>
</evidence>
<proteinExistence type="predicted"/>